<evidence type="ECO:0000313" key="2">
    <source>
        <dbReference type="Proteomes" id="UP001476798"/>
    </source>
</evidence>
<proteinExistence type="predicted"/>
<evidence type="ECO:0000313" key="1">
    <source>
        <dbReference type="EMBL" id="MEQ2180230.1"/>
    </source>
</evidence>
<keyword evidence="2" id="KW-1185">Reference proteome</keyword>
<dbReference type="EMBL" id="JAHRIO010067375">
    <property type="protein sequence ID" value="MEQ2180230.1"/>
    <property type="molecule type" value="Genomic_DNA"/>
</dbReference>
<dbReference type="Proteomes" id="UP001476798">
    <property type="component" value="Unassembled WGS sequence"/>
</dbReference>
<sequence>MTADEGIQPFDSGVLEKGCIQTLQDCISEDRIWVPKPTQLSNQWLRVMGLHGGAVGSTFDLQQGGPGFNSRPGVFLHGVCMFSSCKRGFSPGTPASFHSPKTCLLG</sequence>
<reference evidence="1 2" key="1">
    <citation type="submission" date="2021-06" db="EMBL/GenBank/DDBJ databases">
        <authorList>
            <person name="Palmer J.M."/>
        </authorList>
    </citation>
    <scope>NUCLEOTIDE SEQUENCE [LARGE SCALE GENOMIC DNA]</scope>
    <source>
        <strain evidence="1 2">GA_2019</strain>
        <tissue evidence="1">Muscle</tissue>
    </source>
</reference>
<gene>
    <name evidence="1" type="ORF">GOODEAATRI_033766</name>
</gene>
<comment type="caution">
    <text evidence="1">The sequence shown here is derived from an EMBL/GenBank/DDBJ whole genome shotgun (WGS) entry which is preliminary data.</text>
</comment>
<name>A0ABV0P9T1_9TELE</name>
<accession>A0ABV0P9T1</accession>
<organism evidence="1 2">
    <name type="scientific">Goodea atripinnis</name>
    <dbReference type="NCBI Taxonomy" id="208336"/>
    <lineage>
        <taxon>Eukaryota</taxon>
        <taxon>Metazoa</taxon>
        <taxon>Chordata</taxon>
        <taxon>Craniata</taxon>
        <taxon>Vertebrata</taxon>
        <taxon>Euteleostomi</taxon>
        <taxon>Actinopterygii</taxon>
        <taxon>Neopterygii</taxon>
        <taxon>Teleostei</taxon>
        <taxon>Neoteleostei</taxon>
        <taxon>Acanthomorphata</taxon>
        <taxon>Ovalentaria</taxon>
        <taxon>Atherinomorphae</taxon>
        <taxon>Cyprinodontiformes</taxon>
        <taxon>Goodeidae</taxon>
        <taxon>Goodea</taxon>
    </lineage>
</organism>
<protein>
    <submittedName>
        <fullName evidence="1">Uncharacterized protein</fullName>
    </submittedName>
</protein>